<keyword evidence="2" id="KW-1003">Cell membrane</keyword>
<keyword evidence="7 11" id="KW-0862">Zinc</keyword>
<comment type="caution">
    <text evidence="14">The sequence shown here is derived from an EMBL/GenBank/DDBJ whole genome shotgun (WGS) entry which is preliminary data.</text>
</comment>
<dbReference type="GO" id="GO:0046872">
    <property type="term" value="F:metal ion binding"/>
    <property type="evidence" value="ECO:0007669"/>
    <property type="project" value="UniProtKB-KW"/>
</dbReference>
<evidence type="ECO:0000256" key="12">
    <source>
        <dbReference type="SAM" id="Phobius"/>
    </source>
</evidence>
<dbReference type="EMBL" id="DSZY01000030">
    <property type="protein sequence ID" value="HGU40851.1"/>
    <property type="molecule type" value="Genomic_DNA"/>
</dbReference>
<keyword evidence="6 11" id="KW-0378">Hydrolase</keyword>
<feature type="transmembrane region" description="Helical" evidence="12">
    <location>
        <begin position="176"/>
        <end position="194"/>
    </location>
</feature>
<name>A0A7C4CFL4_9BACT</name>
<evidence type="ECO:0000256" key="6">
    <source>
        <dbReference type="ARBA" id="ARBA00022801"/>
    </source>
</evidence>
<evidence type="ECO:0000256" key="3">
    <source>
        <dbReference type="ARBA" id="ARBA00022670"/>
    </source>
</evidence>
<dbReference type="PANTHER" id="PTHR43221:SF1">
    <property type="entry name" value="PROTEASE HTPX"/>
    <property type="match status" value="1"/>
</dbReference>
<feature type="transmembrane region" description="Helical" evidence="12">
    <location>
        <begin position="220"/>
        <end position="244"/>
    </location>
</feature>
<evidence type="ECO:0000256" key="7">
    <source>
        <dbReference type="ARBA" id="ARBA00022833"/>
    </source>
</evidence>
<reference evidence="14" key="1">
    <citation type="journal article" date="2020" name="mSystems">
        <title>Genome- and Community-Level Interaction Insights into Carbon Utilization and Element Cycling Functions of Hydrothermarchaeota in Hydrothermal Sediment.</title>
        <authorList>
            <person name="Zhou Z."/>
            <person name="Liu Y."/>
            <person name="Xu W."/>
            <person name="Pan J."/>
            <person name="Luo Z.H."/>
            <person name="Li M."/>
        </authorList>
    </citation>
    <scope>NUCLEOTIDE SEQUENCE [LARGE SCALE GENOMIC DNA]</scope>
    <source>
        <strain evidence="14">SpSt-609</strain>
    </source>
</reference>
<dbReference type="InterPro" id="IPR050083">
    <property type="entry name" value="HtpX_protease"/>
</dbReference>
<dbReference type="AlphaFoldDB" id="A0A7C4CFL4"/>
<comment type="subcellular location">
    <subcellularLocation>
        <location evidence="1">Cell membrane</location>
        <topology evidence="1">Multi-pass membrane protein</topology>
    </subcellularLocation>
</comment>
<evidence type="ECO:0000313" key="14">
    <source>
        <dbReference type="EMBL" id="HGU40851.1"/>
    </source>
</evidence>
<keyword evidence="4 12" id="KW-0812">Transmembrane</keyword>
<accession>A0A7C4CFL4</accession>
<evidence type="ECO:0000256" key="8">
    <source>
        <dbReference type="ARBA" id="ARBA00022989"/>
    </source>
</evidence>
<organism evidence="14">
    <name type="scientific">Fervidobacterium thailandense</name>
    <dbReference type="NCBI Taxonomy" id="1008305"/>
    <lineage>
        <taxon>Bacteria</taxon>
        <taxon>Thermotogati</taxon>
        <taxon>Thermotogota</taxon>
        <taxon>Thermotogae</taxon>
        <taxon>Thermotogales</taxon>
        <taxon>Fervidobacteriaceae</taxon>
        <taxon>Fervidobacterium</taxon>
    </lineage>
</organism>
<dbReference type="InterPro" id="IPR001915">
    <property type="entry name" value="Peptidase_M48"/>
</dbReference>
<evidence type="ECO:0000256" key="11">
    <source>
        <dbReference type="RuleBase" id="RU003983"/>
    </source>
</evidence>
<feature type="transmembrane region" description="Helical" evidence="12">
    <location>
        <begin position="27"/>
        <end position="47"/>
    </location>
</feature>
<sequence length="332" mass="37201">MLRQGNGVVGLTSIPLKIADRKQLNSIASVIASLIFVIISTIFGIVLDQLLGTYVVFAVILSVTSVLQVLFGLSVVSHVIAKILSAEPLSTSKISEDQKEALEKILLDAKEVFDYPYDVRLLIIPHYSINALSVGIHKHEHLILVSLGAVEKLSNEEIKGLVFHEMFHIKHGDTDYLTCLSGTFGAPFLVYTLATEKLNRVRKESKKVNGDEAKKLTSQIIFSVTVLTLTMFLKPIGLLANLLVNPRKDLEADLYVASLIGSEYYASIFEKIISDCLPLTENYYFIRHLFFTHPNCKDVRRRKMNKILSVYPSVQERFDSVVSSQEKTKQDK</sequence>
<feature type="transmembrane region" description="Helical" evidence="12">
    <location>
        <begin position="53"/>
        <end position="76"/>
    </location>
</feature>
<keyword evidence="8 12" id="KW-1133">Transmembrane helix</keyword>
<proteinExistence type="inferred from homology"/>
<keyword evidence="3 11" id="KW-0645">Protease</keyword>
<dbReference type="GO" id="GO:0006508">
    <property type="term" value="P:proteolysis"/>
    <property type="evidence" value="ECO:0007669"/>
    <property type="project" value="UniProtKB-KW"/>
</dbReference>
<evidence type="ECO:0000256" key="1">
    <source>
        <dbReference type="ARBA" id="ARBA00004651"/>
    </source>
</evidence>
<dbReference type="GO" id="GO:0005886">
    <property type="term" value="C:plasma membrane"/>
    <property type="evidence" value="ECO:0007669"/>
    <property type="project" value="UniProtKB-SubCell"/>
</dbReference>
<keyword evidence="10 12" id="KW-0472">Membrane</keyword>
<evidence type="ECO:0000256" key="9">
    <source>
        <dbReference type="ARBA" id="ARBA00023049"/>
    </source>
</evidence>
<keyword evidence="5" id="KW-0479">Metal-binding</keyword>
<dbReference type="GO" id="GO:0004222">
    <property type="term" value="F:metalloendopeptidase activity"/>
    <property type="evidence" value="ECO:0007669"/>
    <property type="project" value="InterPro"/>
</dbReference>
<protein>
    <recommendedName>
        <fullName evidence="13">Peptidase M48 domain-containing protein</fullName>
    </recommendedName>
</protein>
<evidence type="ECO:0000259" key="13">
    <source>
        <dbReference type="Pfam" id="PF01435"/>
    </source>
</evidence>
<gene>
    <name evidence="14" type="ORF">ENT77_06600</name>
</gene>
<comment type="cofactor">
    <cofactor evidence="11">
        <name>Zn(2+)</name>
        <dbReference type="ChEBI" id="CHEBI:29105"/>
    </cofactor>
    <text evidence="11">Binds 1 zinc ion per subunit.</text>
</comment>
<evidence type="ECO:0000256" key="2">
    <source>
        <dbReference type="ARBA" id="ARBA00022475"/>
    </source>
</evidence>
<dbReference type="PANTHER" id="PTHR43221">
    <property type="entry name" value="PROTEASE HTPX"/>
    <property type="match status" value="1"/>
</dbReference>
<evidence type="ECO:0000256" key="5">
    <source>
        <dbReference type="ARBA" id="ARBA00022723"/>
    </source>
</evidence>
<comment type="similarity">
    <text evidence="11">Belongs to the peptidase M48 family.</text>
</comment>
<evidence type="ECO:0000256" key="10">
    <source>
        <dbReference type="ARBA" id="ARBA00023136"/>
    </source>
</evidence>
<dbReference type="Gene3D" id="3.30.2010.10">
    <property type="entry name" value="Metalloproteases ('zincins'), catalytic domain"/>
    <property type="match status" value="1"/>
</dbReference>
<keyword evidence="9 11" id="KW-0482">Metalloprotease</keyword>
<dbReference type="Pfam" id="PF01435">
    <property type="entry name" value="Peptidase_M48"/>
    <property type="match status" value="1"/>
</dbReference>
<feature type="domain" description="Peptidase M48" evidence="13">
    <location>
        <begin position="99"/>
        <end position="296"/>
    </location>
</feature>
<evidence type="ECO:0000256" key="4">
    <source>
        <dbReference type="ARBA" id="ARBA00022692"/>
    </source>
</evidence>